<evidence type="ECO:0000256" key="7">
    <source>
        <dbReference type="ARBA" id="ARBA00022679"/>
    </source>
</evidence>
<feature type="region of interest" description="Disordered" evidence="12">
    <location>
        <begin position="1"/>
        <end position="67"/>
    </location>
</feature>
<evidence type="ECO:0000256" key="12">
    <source>
        <dbReference type="SAM" id="MobiDB-lite"/>
    </source>
</evidence>
<protein>
    <recommendedName>
        <fullName evidence="5">Polynucleotide 5'-hydroxyl-kinase GRC3</fullName>
    </recommendedName>
    <alternativeName>
        <fullName evidence="4">Polynucleotide 5'-hydroxyl-kinase grc3</fullName>
    </alternativeName>
</protein>
<feature type="compositionally biased region" description="Low complexity" evidence="12">
    <location>
        <begin position="37"/>
        <end position="47"/>
    </location>
</feature>
<feature type="domain" description="Clp1 P-loop" evidence="13">
    <location>
        <begin position="281"/>
        <end position="473"/>
    </location>
</feature>
<evidence type="ECO:0000259" key="13">
    <source>
        <dbReference type="Pfam" id="PF16575"/>
    </source>
</evidence>
<dbReference type="GO" id="GO:0005524">
    <property type="term" value="F:ATP binding"/>
    <property type="evidence" value="ECO:0007669"/>
    <property type="project" value="UniProtKB-KW"/>
</dbReference>
<dbReference type="InterPro" id="IPR032319">
    <property type="entry name" value="CLP1_P"/>
</dbReference>
<evidence type="ECO:0000256" key="1">
    <source>
        <dbReference type="ARBA" id="ARBA00003798"/>
    </source>
</evidence>
<dbReference type="Proteomes" id="UP000284375">
    <property type="component" value="Unassembled WGS sequence"/>
</dbReference>
<evidence type="ECO:0000256" key="4">
    <source>
        <dbReference type="ARBA" id="ARBA00018706"/>
    </source>
</evidence>
<evidence type="ECO:0000256" key="10">
    <source>
        <dbReference type="ARBA" id="ARBA00022840"/>
    </source>
</evidence>
<evidence type="ECO:0000256" key="5">
    <source>
        <dbReference type="ARBA" id="ARBA00019824"/>
    </source>
</evidence>
<reference evidence="14 15" key="1">
    <citation type="submission" date="2015-09" db="EMBL/GenBank/DDBJ databases">
        <title>Host preference determinants of Valsa canker pathogens revealed by comparative genomics.</title>
        <authorList>
            <person name="Yin Z."/>
            <person name="Huang L."/>
        </authorList>
    </citation>
    <scope>NUCLEOTIDE SEQUENCE [LARGE SCALE GENOMIC DNA]</scope>
    <source>
        <strain evidence="14 15">YSFL</strain>
    </source>
</reference>
<evidence type="ECO:0000256" key="9">
    <source>
        <dbReference type="ARBA" id="ARBA00022777"/>
    </source>
</evidence>
<keyword evidence="9" id="KW-0418">Kinase</keyword>
<evidence type="ECO:0000256" key="8">
    <source>
        <dbReference type="ARBA" id="ARBA00022741"/>
    </source>
</evidence>
<sequence>MSSNKKRKIEGAQSTPMLSAAALRRRLLERQASTNTPEGAASPAAAAAEDEDEVNSPSEDAAGSELKRKVPVRGLMKKEASNTFEKMLLESAQVPAADDTIETPETVEDPPKRKVVPLSSFRQTKNNLRHKADGTVVLKLPEAERLVILGSYGIKVKSGAATISGATVYPSDTIRWVHAPHCHALPVLRCSEESVVEISHHPGAPDLRYLERSSPIFGNLWNEAGSREDATRQTYQILSTTADGPKKAMLQDLKSPALWNKKLADLVRPSRKESPVVLVCGPKSSGKSTLSRILTNRLVTGQGATKKRLWPGTAVMDIDPGQPEFSPPGVISLVRLDGPNLSPPFCHPTLGDKHILRSHAVAAVTPAFNIEHYKECVLDLFQHYRTSCKNNPLVINTPGWVQGTGLGLLMDLITEIHPAEVIYMSEDGPEDTVEGLRSACEKVHFTTLPSQSGEFTSRTAIHLRHMQVMSYFHVDPAKTVGDDIRWDSQTLASTPPLLVKYSGANSGILGVVCYGYQPSAELLADAIDGTVLAVVEVEDRSGAFRLGQGGDDDDVEGTAGAHQAQSLEGLTRRTPEHIPYVRRSAPLDPRHSRCLGLALVRGVDTGKKMLALSTPIPPGRLDGREIVLVSGKFDSPTWAYTEDHYYRVSQGEGKDLEKDADEDDVPDGVDGGQSKVIPWTERLHGSQKRAIGSKVWRVRRDLGRNSGNAGD</sequence>
<dbReference type="AlphaFoldDB" id="A0A423VRC7"/>
<dbReference type="GO" id="GO:0005730">
    <property type="term" value="C:nucleolus"/>
    <property type="evidence" value="ECO:0007669"/>
    <property type="project" value="UniProtKB-SubCell"/>
</dbReference>
<dbReference type="PANTHER" id="PTHR12755">
    <property type="entry name" value="CLEAVAGE/POLYADENYLATION FACTOR IA SUBUNIT CLP1P"/>
    <property type="match status" value="1"/>
</dbReference>
<dbReference type="EMBL" id="LJZO01000032">
    <property type="protein sequence ID" value="ROV93523.1"/>
    <property type="molecule type" value="Genomic_DNA"/>
</dbReference>
<dbReference type="InterPro" id="IPR045116">
    <property type="entry name" value="Clp1/Grc3"/>
</dbReference>
<evidence type="ECO:0000313" key="15">
    <source>
        <dbReference type="Proteomes" id="UP000284375"/>
    </source>
</evidence>
<comment type="similarity">
    <text evidence="3">Belongs to the Clp1 family. NOL9/GRC3 subfamily.</text>
</comment>
<accession>A0A423VRC7</accession>
<feature type="region of interest" description="Disordered" evidence="12">
    <location>
        <begin position="652"/>
        <end position="675"/>
    </location>
</feature>
<comment type="function">
    <text evidence="1">Polynucleotide 5'-kinase involved in rRNA processing.</text>
</comment>
<dbReference type="STRING" id="252740.A0A423VRC7"/>
<evidence type="ECO:0000256" key="2">
    <source>
        <dbReference type="ARBA" id="ARBA00004604"/>
    </source>
</evidence>
<evidence type="ECO:0000313" key="14">
    <source>
        <dbReference type="EMBL" id="ROV93523.1"/>
    </source>
</evidence>
<evidence type="ECO:0000256" key="6">
    <source>
        <dbReference type="ARBA" id="ARBA00022552"/>
    </source>
</evidence>
<feature type="region of interest" description="Disordered" evidence="12">
    <location>
        <begin position="546"/>
        <end position="565"/>
    </location>
</feature>
<keyword evidence="7" id="KW-0808">Transferase</keyword>
<evidence type="ECO:0000256" key="11">
    <source>
        <dbReference type="ARBA" id="ARBA00023242"/>
    </source>
</evidence>
<keyword evidence="6" id="KW-0698">rRNA processing</keyword>
<dbReference type="PANTHER" id="PTHR12755:SF3">
    <property type="entry name" value="POLYNUCLEOTIDE 5'-HYDROXYL-KINASE NOL9"/>
    <property type="match status" value="1"/>
</dbReference>
<comment type="subcellular location">
    <subcellularLocation>
        <location evidence="2">Nucleus</location>
        <location evidence="2">Nucleolus</location>
    </subcellularLocation>
</comment>
<organism evidence="14 15">
    <name type="scientific">Cytospora chrysosperma</name>
    <name type="common">Cytospora canker fungus</name>
    <name type="synonym">Sphaeria chrysosperma</name>
    <dbReference type="NCBI Taxonomy" id="252740"/>
    <lineage>
        <taxon>Eukaryota</taxon>
        <taxon>Fungi</taxon>
        <taxon>Dikarya</taxon>
        <taxon>Ascomycota</taxon>
        <taxon>Pezizomycotina</taxon>
        <taxon>Sordariomycetes</taxon>
        <taxon>Sordariomycetidae</taxon>
        <taxon>Diaporthales</taxon>
        <taxon>Cytosporaceae</taxon>
        <taxon>Cytospora</taxon>
    </lineage>
</organism>
<dbReference type="OrthoDB" id="4054781at2759"/>
<keyword evidence="10" id="KW-0067">ATP-binding</keyword>
<keyword evidence="8" id="KW-0547">Nucleotide-binding</keyword>
<proteinExistence type="inferred from homology"/>
<keyword evidence="15" id="KW-1185">Reference proteome</keyword>
<dbReference type="InterPro" id="IPR027417">
    <property type="entry name" value="P-loop_NTPase"/>
</dbReference>
<keyword evidence="11" id="KW-0539">Nucleus</keyword>
<gene>
    <name evidence="14" type="ORF">VSDG_06825</name>
</gene>
<dbReference type="GO" id="GO:0000448">
    <property type="term" value="P:cleavage in ITS2 between 5.8S rRNA and LSU-rRNA of tricistronic rRNA transcript (SSU-rRNA, 5.8S rRNA, LSU-rRNA)"/>
    <property type="evidence" value="ECO:0007669"/>
    <property type="project" value="TreeGrafter"/>
</dbReference>
<comment type="caution">
    <text evidence="14">The sequence shown here is derived from an EMBL/GenBank/DDBJ whole genome shotgun (WGS) entry which is preliminary data.</text>
</comment>
<feature type="compositionally biased region" description="Acidic residues" evidence="12">
    <location>
        <begin position="658"/>
        <end position="667"/>
    </location>
</feature>
<dbReference type="FunFam" id="3.40.50.300:FF:001156">
    <property type="entry name" value="Polynucleotide 5-hydroxyl-kinase grc3"/>
    <property type="match status" value="1"/>
</dbReference>
<dbReference type="Pfam" id="PF16575">
    <property type="entry name" value="CLP1_P"/>
    <property type="match status" value="1"/>
</dbReference>
<dbReference type="Gene3D" id="3.40.50.300">
    <property type="entry name" value="P-loop containing nucleotide triphosphate hydrolases"/>
    <property type="match status" value="1"/>
</dbReference>
<evidence type="ECO:0000256" key="3">
    <source>
        <dbReference type="ARBA" id="ARBA00011003"/>
    </source>
</evidence>
<name>A0A423VRC7_CYTCH</name>
<dbReference type="GO" id="GO:0051731">
    <property type="term" value="F:polynucleotide 5'-hydroxyl-kinase activity"/>
    <property type="evidence" value="ECO:0007669"/>
    <property type="project" value="InterPro"/>
</dbReference>